<dbReference type="Pfam" id="PF01814">
    <property type="entry name" value="Hemerythrin"/>
    <property type="match status" value="1"/>
</dbReference>
<proteinExistence type="predicted"/>
<evidence type="ECO:0000313" key="2">
    <source>
        <dbReference type="EMBL" id="TBO32681.1"/>
    </source>
</evidence>
<dbReference type="InterPro" id="IPR012312">
    <property type="entry name" value="Hemerythrin-like"/>
</dbReference>
<feature type="domain" description="Hemerythrin-like" evidence="1">
    <location>
        <begin position="10"/>
        <end position="144"/>
    </location>
</feature>
<dbReference type="Gene3D" id="1.20.120.520">
    <property type="entry name" value="nmb1532 protein domain like"/>
    <property type="match status" value="1"/>
</dbReference>
<keyword evidence="3" id="KW-1185">Reference proteome</keyword>
<dbReference type="Proteomes" id="UP000292120">
    <property type="component" value="Unassembled WGS sequence"/>
</dbReference>
<name>A0A4Q9H267_9BURK</name>
<dbReference type="OrthoDB" id="8898809at2"/>
<accession>A0A4Q9H267</accession>
<dbReference type="EMBL" id="SIXI01000002">
    <property type="protein sequence ID" value="TBO32681.1"/>
    <property type="molecule type" value="Genomic_DNA"/>
</dbReference>
<gene>
    <name evidence="2" type="ORF">EYS42_05770</name>
</gene>
<dbReference type="RefSeq" id="WP_130966892.1">
    <property type="nucleotide sequence ID" value="NZ_SIXI01000002.1"/>
</dbReference>
<reference evidence="2 3" key="1">
    <citation type="submission" date="2019-02" db="EMBL/GenBank/DDBJ databases">
        <title>Aquabacterium sp. strain KMB7.</title>
        <authorList>
            <person name="Chen W.-M."/>
        </authorList>
    </citation>
    <scope>NUCLEOTIDE SEQUENCE [LARGE SCALE GENOMIC DNA]</scope>
    <source>
        <strain evidence="2 3">KMB7</strain>
    </source>
</reference>
<protein>
    <submittedName>
        <fullName evidence="2">Hemerythrin domain-containing protein</fullName>
    </submittedName>
</protein>
<evidence type="ECO:0000259" key="1">
    <source>
        <dbReference type="Pfam" id="PF01814"/>
    </source>
</evidence>
<sequence>MDDLIPEDDPLELLLACHDKVLRFTSLHRRLGAHVGRHGADHQAAEAAQSVIRYFDLAAPLHHQDEEEDLFPALRVLGLPQVDLTLDFLATEHRQLEAAWRDRVRPWLQAIVARQPVPMPGDVQWFAERCEQHVALENNQLYPHASELPARLRAQLARNMVNRRRVQQAAA</sequence>
<comment type="caution">
    <text evidence="2">The sequence shown here is derived from an EMBL/GenBank/DDBJ whole genome shotgun (WGS) entry which is preliminary data.</text>
</comment>
<dbReference type="AlphaFoldDB" id="A0A4Q9H267"/>
<evidence type="ECO:0000313" key="3">
    <source>
        <dbReference type="Proteomes" id="UP000292120"/>
    </source>
</evidence>
<organism evidence="2 3">
    <name type="scientific">Aquabacterium lacunae</name>
    <dbReference type="NCBI Taxonomy" id="2528630"/>
    <lineage>
        <taxon>Bacteria</taxon>
        <taxon>Pseudomonadati</taxon>
        <taxon>Pseudomonadota</taxon>
        <taxon>Betaproteobacteria</taxon>
        <taxon>Burkholderiales</taxon>
        <taxon>Aquabacterium</taxon>
    </lineage>
</organism>